<reference evidence="2 3" key="1">
    <citation type="submission" date="2014-04" db="EMBL/GenBank/DDBJ databases">
        <title>Evolutionary Origins and Diversification of the Mycorrhizal Mutualists.</title>
        <authorList>
            <consortium name="DOE Joint Genome Institute"/>
            <consortium name="Mycorrhizal Genomics Consortium"/>
            <person name="Kohler A."/>
            <person name="Kuo A."/>
            <person name="Nagy L.G."/>
            <person name="Floudas D."/>
            <person name="Copeland A."/>
            <person name="Barry K.W."/>
            <person name="Cichocki N."/>
            <person name="Veneault-Fourrey C."/>
            <person name="LaButti K."/>
            <person name="Lindquist E.A."/>
            <person name="Lipzen A."/>
            <person name="Lundell T."/>
            <person name="Morin E."/>
            <person name="Murat C."/>
            <person name="Riley R."/>
            <person name="Ohm R."/>
            <person name="Sun H."/>
            <person name="Tunlid A."/>
            <person name="Henrissat B."/>
            <person name="Grigoriev I.V."/>
            <person name="Hibbett D.S."/>
            <person name="Martin F."/>
        </authorList>
    </citation>
    <scope>NUCLEOTIDE SEQUENCE [LARGE SCALE GENOMIC DNA]</scope>
    <source>
        <strain evidence="2 3">FD-317 M1</strain>
    </source>
</reference>
<name>A0A0D0CI75_9AGAR</name>
<evidence type="ECO:0000313" key="3">
    <source>
        <dbReference type="Proteomes" id="UP000053593"/>
    </source>
</evidence>
<gene>
    <name evidence="2" type="ORF">GYMLUDRAFT_99971</name>
</gene>
<keyword evidence="3" id="KW-1185">Reference proteome</keyword>
<feature type="region of interest" description="Disordered" evidence="1">
    <location>
        <begin position="1"/>
        <end position="97"/>
    </location>
</feature>
<feature type="compositionally biased region" description="Acidic residues" evidence="1">
    <location>
        <begin position="42"/>
        <end position="51"/>
    </location>
</feature>
<protein>
    <submittedName>
        <fullName evidence="2">Uncharacterized protein</fullName>
    </submittedName>
</protein>
<dbReference type="EMBL" id="KN834814">
    <property type="protein sequence ID" value="KIK54663.1"/>
    <property type="molecule type" value="Genomic_DNA"/>
</dbReference>
<evidence type="ECO:0000313" key="2">
    <source>
        <dbReference type="EMBL" id="KIK54663.1"/>
    </source>
</evidence>
<evidence type="ECO:0000256" key="1">
    <source>
        <dbReference type="SAM" id="MobiDB-lite"/>
    </source>
</evidence>
<dbReference type="HOGENOM" id="CLU_1447862_0_0_1"/>
<proteinExistence type="predicted"/>
<dbReference type="AlphaFoldDB" id="A0A0D0CI75"/>
<organism evidence="2 3">
    <name type="scientific">Collybiopsis luxurians FD-317 M1</name>
    <dbReference type="NCBI Taxonomy" id="944289"/>
    <lineage>
        <taxon>Eukaryota</taxon>
        <taxon>Fungi</taxon>
        <taxon>Dikarya</taxon>
        <taxon>Basidiomycota</taxon>
        <taxon>Agaricomycotina</taxon>
        <taxon>Agaricomycetes</taxon>
        <taxon>Agaricomycetidae</taxon>
        <taxon>Agaricales</taxon>
        <taxon>Marasmiineae</taxon>
        <taxon>Omphalotaceae</taxon>
        <taxon>Collybiopsis</taxon>
        <taxon>Collybiopsis luxurians</taxon>
    </lineage>
</organism>
<dbReference type="Proteomes" id="UP000053593">
    <property type="component" value="Unassembled WGS sequence"/>
</dbReference>
<accession>A0A0D0CI75</accession>
<sequence>MSVSGEQRSRRTYHHYGRCPAAHISNPLDSRPSGPLQYLTDTESETSESESEASRSSATVNVNSLNVTSRTVKSKSSKNSPSVALDGSPHQAPGRTAINNSTISAVGRDQNISEIHDRSTTRYFVQNNYGWSLINLNGVTVNIGDPKTAAIQISFILFGLPTRCTNDYVQDGRRRDLLNHCIVASMQ</sequence>